<dbReference type="GO" id="GO:0008237">
    <property type="term" value="F:metallopeptidase activity"/>
    <property type="evidence" value="ECO:0007669"/>
    <property type="project" value="InterPro"/>
</dbReference>
<dbReference type="STRING" id="1440774.Y900_003480"/>
<dbReference type="RefSeq" id="WP_051659861.1">
    <property type="nucleotide sequence ID" value="NZ_JALN02000001.1"/>
</dbReference>
<dbReference type="Gene3D" id="3.40.390.10">
    <property type="entry name" value="Collagenase (Catalytic Domain)"/>
    <property type="match status" value="1"/>
</dbReference>
<keyword evidence="3" id="KW-1185">Reference proteome</keyword>
<evidence type="ECO:0000256" key="1">
    <source>
        <dbReference type="SAM" id="MobiDB-lite"/>
    </source>
</evidence>
<organism evidence="2 3">
    <name type="scientific">Mycolicibacterium aromaticivorans JS19b1 = JCM 16368</name>
    <dbReference type="NCBI Taxonomy" id="1440774"/>
    <lineage>
        <taxon>Bacteria</taxon>
        <taxon>Bacillati</taxon>
        <taxon>Actinomycetota</taxon>
        <taxon>Actinomycetes</taxon>
        <taxon>Mycobacteriales</taxon>
        <taxon>Mycobacteriaceae</taxon>
        <taxon>Mycolicibacterium</taxon>
    </lineage>
</organism>
<dbReference type="eggNOG" id="COG2304">
    <property type="taxonomic scope" value="Bacteria"/>
</dbReference>
<dbReference type="EMBL" id="JALN02000001">
    <property type="protein sequence ID" value="KDE98026.1"/>
    <property type="molecule type" value="Genomic_DNA"/>
</dbReference>
<comment type="caution">
    <text evidence="2">The sequence shown here is derived from an EMBL/GenBank/DDBJ whole genome shotgun (WGS) entry which is preliminary data.</text>
</comment>
<evidence type="ECO:0000313" key="2">
    <source>
        <dbReference type="EMBL" id="KDE98026.1"/>
    </source>
</evidence>
<dbReference type="InterPro" id="IPR024079">
    <property type="entry name" value="MetalloPept_cat_dom_sf"/>
</dbReference>
<dbReference type="OrthoDB" id="1253390at2"/>
<dbReference type="Proteomes" id="UP000022835">
    <property type="component" value="Unassembled WGS sequence"/>
</dbReference>
<feature type="region of interest" description="Disordered" evidence="1">
    <location>
        <begin position="26"/>
        <end position="55"/>
    </location>
</feature>
<gene>
    <name evidence="2" type="ORF">Y900_003480</name>
</gene>
<name>A0A064CEB2_9MYCO</name>
<proteinExistence type="predicted"/>
<dbReference type="AlphaFoldDB" id="A0A064CEB2"/>
<evidence type="ECO:0000313" key="3">
    <source>
        <dbReference type="Proteomes" id="UP000022835"/>
    </source>
</evidence>
<accession>A0A064CEB2</accession>
<feature type="compositionally biased region" description="Low complexity" evidence="1">
    <location>
        <begin position="28"/>
        <end position="47"/>
    </location>
</feature>
<protein>
    <submittedName>
        <fullName evidence="2">Uncharacterized protein</fullName>
    </submittedName>
</protein>
<reference evidence="2" key="1">
    <citation type="submission" date="2014-05" db="EMBL/GenBank/DDBJ databases">
        <title>Genome sequence of Mycobacterium aromaticivorans strain JS19b1T (= DSM 45407T).</title>
        <authorList>
            <person name="Kwak Y."/>
            <person name="Park G.-S."/>
            <person name="Li Q.X."/>
            <person name="Lee S.-E."/>
            <person name="Shin J.-H."/>
        </authorList>
    </citation>
    <scope>NUCLEOTIDE SEQUENCE [LARGE SCALE GENOMIC DNA]</scope>
    <source>
        <strain evidence="2">JS19b1</strain>
    </source>
</reference>
<sequence length="327" mass="34048">MAAANAWLRVGAAGAAIGAVVSGCSSNQPQAQPTAAETSAASSVAAAGPDKPARLKEGSGNAITFDFIYPDGDQHWTDEAKASLNDAANAIAAYIVAPKPVTLTYKIADDNEPNHLAQASSDRVDDESAGYFRTVVQQKLITGEDANGDKPDGDIDVNWNANWALGDDVAKGGDDAGTPSQDDFKATIMHELVHTLGFDTGISAPGSAPTKNHPTFDSFVVNADGAKVINDDYTFNTAFEPNLTGGDGGLFFGGPHAMAAYDGKPVPLLTDPTWSTSNIAHLNGHVFTGENKKMMNPGDDGDGAEVRTLSPVELGILEDLGYTVVQR</sequence>